<feature type="region of interest" description="Disordered" evidence="1">
    <location>
        <begin position="83"/>
        <end position="123"/>
    </location>
</feature>
<proteinExistence type="predicted"/>
<reference evidence="2" key="1">
    <citation type="journal article" date="2021" name="J. Hered.">
        <title>Genome Assembly of Salicaceae Populus deltoides (Eastern Cottonwood) I-69 Based on Nanopore Sequencing and Hi-C Technologies.</title>
        <authorList>
            <person name="Bai S."/>
            <person name="Wu H."/>
            <person name="Zhang J."/>
            <person name="Pan Z."/>
            <person name="Zhao W."/>
            <person name="Li Z."/>
            <person name="Tong C."/>
        </authorList>
    </citation>
    <scope>NUCLEOTIDE SEQUENCE</scope>
    <source>
        <tissue evidence="2">Leaf</tissue>
    </source>
</reference>
<evidence type="ECO:0000313" key="2">
    <source>
        <dbReference type="EMBL" id="KAH8486479.1"/>
    </source>
</evidence>
<protein>
    <submittedName>
        <fullName evidence="2">Uncharacterized protein</fullName>
    </submittedName>
</protein>
<gene>
    <name evidence="2" type="ORF">H0E87_025474</name>
</gene>
<evidence type="ECO:0000256" key="1">
    <source>
        <dbReference type="SAM" id="MobiDB-lite"/>
    </source>
</evidence>
<evidence type="ECO:0000313" key="3">
    <source>
        <dbReference type="Proteomes" id="UP000807159"/>
    </source>
</evidence>
<keyword evidence="3" id="KW-1185">Reference proteome</keyword>
<name>A0A8T2WYZ8_POPDE</name>
<dbReference type="AlphaFoldDB" id="A0A8T2WYZ8"/>
<accession>A0A8T2WYZ8</accession>
<organism evidence="2 3">
    <name type="scientific">Populus deltoides</name>
    <name type="common">Eastern poplar</name>
    <name type="synonym">Eastern cottonwood</name>
    <dbReference type="NCBI Taxonomy" id="3696"/>
    <lineage>
        <taxon>Eukaryota</taxon>
        <taxon>Viridiplantae</taxon>
        <taxon>Streptophyta</taxon>
        <taxon>Embryophyta</taxon>
        <taxon>Tracheophyta</taxon>
        <taxon>Spermatophyta</taxon>
        <taxon>Magnoliopsida</taxon>
        <taxon>eudicotyledons</taxon>
        <taxon>Gunneridae</taxon>
        <taxon>Pentapetalae</taxon>
        <taxon>rosids</taxon>
        <taxon>fabids</taxon>
        <taxon>Malpighiales</taxon>
        <taxon>Salicaceae</taxon>
        <taxon>Saliceae</taxon>
        <taxon>Populus</taxon>
    </lineage>
</organism>
<dbReference type="Proteomes" id="UP000807159">
    <property type="component" value="Chromosome 15"/>
</dbReference>
<comment type="caution">
    <text evidence="2">The sequence shown here is derived from an EMBL/GenBank/DDBJ whole genome shotgun (WGS) entry which is preliminary data.</text>
</comment>
<sequence>MKIIQWIKKMFRKLLNKKVVERQTRPDDFLREDQAALLERNRHGDLICQRCMKEMNGLEEQVAHKDKEIQYYKRALSDKNQEIRRLKNMNMPQNPQSRPWYPEEDILGAHPSHGENRTPSGLY</sequence>
<dbReference type="EMBL" id="JACEGQ020000015">
    <property type="protein sequence ID" value="KAH8486479.1"/>
    <property type="molecule type" value="Genomic_DNA"/>
</dbReference>